<evidence type="ECO:0000313" key="7">
    <source>
        <dbReference type="Proteomes" id="UP000297245"/>
    </source>
</evidence>
<dbReference type="CDD" id="cd01389">
    <property type="entry name" value="HMG-box_ROX1-like"/>
    <property type="match status" value="1"/>
</dbReference>
<dbReference type="PROSITE" id="PS50118">
    <property type="entry name" value="HMG_BOX_2"/>
    <property type="match status" value="1"/>
</dbReference>
<keyword evidence="1 3" id="KW-0238">DNA-binding</keyword>
<dbReference type="EMBL" id="ML179101">
    <property type="protein sequence ID" value="THV00667.1"/>
    <property type="molecule type" value="Genomic_DNA"/>
</dbReference>
<feature type="compositionally biased region" description="Polar residues" evidence="4">
    <location>
        <begin position="367"/>
        <end position="396"/>
    </location>
</feature>
<dbReference type="OrthoDB" id="6247875at2759"/>
<evidence type="ECO:0000256" key="3">
    <source>
        <dbReference type="PROSITE-ProRule" id="PRU00267"/>
    </source>
</evidence>
<dbReference type="GO" id="GO:0005634">
    <property type="term" value="C:nucleus"/>
    <property type="evidence" value="ECO:0007669"/>
    <property type="project" value="UniProtKB-UniRule"/>
</dbReference>
<organism evidence="6 7">
    <name type="scientific">Dendrothele bispora (strain CBS 962.96)</name>
    <dbReference type="NCBI Taxonomy" id="1314807"/>
    <lineage>
        <taxon>Eukaryota</taxon>
        <taxon>Fungi</taxon>
        <taxon>Dikarya</taxon>
        <taxon>Basidiomycota</taxon>
        <taxon>Agaricomycotina</taxon>
        <taxon>Agaricomycetes</taxon>
        <taxon>Agaricomycetidae</taxon>
        <taxon>Agaricales</taxon>
        <taxon>Agaricales incertae sedis</taxon>
        <taxon>Dendrothele</taxon>
    </lineage>
</organism>
<dbReference type="Proteomes" id="UP000297245">
    <property type="component" value="Unassembled WGS sequence"/>
</dbReference>
<feature type="region of interest" description="Disordered" evidence="4">
    <location>
        <begin position="63"/>
        <end position="85"/>
    </location>
</feature>
<evidence type="ECO:0000256" key="4">
    <source>
        <dbReference type="SAM" id="MobiDB-lite"/>
    </source>
</evidence>
<feature type="domain" description="HMG box" evidence="5">
    <location>
        <begin position="87"/>
        <end position="156"/>
    </location>
</feature>
<dbReference type="AlphaFoldDB" id="A0A4S8MDQ0"/>
<feature type="DNA-binding region" description="HMG box" evidence="3">
    <location>
        <begin position="87"/>
        <end position="156"/>
    </location>
</feature>
<dbReference type="Pfam" id="PF00505">
    <property type="entry name" value="HMG_box"/>
    <property type="match status" value="1"/>
</dbReference>
<proteinExistence type="predicted"/>
<feature type="region of interest" description="Disordered" evidence="4">
    <location>
        <begin position="154"/>
        <end position="210"/>
    </location>
</feature>
<keyword evidence="2 3" id="KW-0539">Nucleus</keyword>
<evidence type="ECO:0000259" key="5">
    <source>
        <dbReference type="PROSITE" id="PS50118"/>
    </source>
</evidence>
<dbReference type="SMART" id="SM00398">
    <property type="entry name" value="HMG"/>
    <property type="match status" value="1"/>
</dbReference>
<reference evidence="6 7" key="1">
    <citation type="journal article" date="2019" name="Nat. Ecol. Evol.">
        <title>Megaphylogeny resolves global patterns of mushroom evolution.</title>
        <authorList>
            <person name="Varga T."/>
            <person name="Krizsan K."/>
            <person name="Foldi C."/>
            <person name="Dima B."/>
            <person name="Sanchez-Garcia M."/>
            <person name="Sanchez-Ramirez S."/>
            <person name="Szollosi G.J."/>
            <person name="Szarkandi J.G."/>
            <person name="Papp V."/>
            <person name="Albert L."/>
            <person name="Andreopoulos W."/>
            <person name="Angelini C."/>
            <person name="Antonin V."/>
            <person name="Barry K.W."/>
            <person name="Bougher N.L."/>
            <person name="Buchanan P."/>
            <person name="Buyck B."/>
            <person name="Bense V."/>
            <person name="Catcheside P."/>
            <person name="Chovatia M."/>
            <person name="Cooper J."/>
            <person name="Damon W."/>
            <person name="Desjardin D."/>
            <person name="Finy P."/>
            <person name="Geml J."/>
            <person name="Haridas S."/>
            <person name="Hughes K."/>
            <person name="Justo A."/>
            <person name="Karasinski D."/>
            <person name="Kautmanova I."/>
            <person name="Kiss B."/>
            <person name="Kocsube S."/>
            <person name="Kotiranta H."/>
            <person name="LaButti K.M."/>
            <person name="Lechner B.E."/>
            <person name="Liimatainen K."/>
            <person name="Lipzen A."/>
            <person name="Lukacs Z."/>
            <person name="Mihaltcheva S."/>
            <person name="Morgado L.N."/>
            <person name="Niskanen T."/>
            <person name="Noordeloos M.E."/>
            <person name="Ohm R.A."/>
            <person name="Ortiz-Santana B."/>
            <person name="Ovrebo C."/>
            <person name="Racz N."/>
            <person name="Riley R."/>
            <person name="Savchenko A."/>
            <person name="Shiryaev A."/>
            <person name="Soop K."/>
            <person name="Spirin V."/>
            <person name="Szebenyi C."/>
            <person name="Tomsovsky M."/>
            <person name="Tulloss R.E."/>
            <person name="Uehling J."/>
            <person name="Grigoriev I.V."/>
            <person name="Vagvolgyi C."/>
            <person name="Papp T."/>
            <person name="Martin F.M."/>
            <person name="Miettinen O."/>
            <person name="Hibbett D.S."/>
            <person name="Nagy L.G."/>
        </authorList>
    </citation>
    <scope>NUCLEOTIDE SEQUENCE [LARGE SCALE GENOMIC DNA]</scope>
    <source>
        <strain evidence="6 7">CBS 962.96</strain>
    </source>
</reference>
<dbReference type="PANTHER" id="PTHR45789:SF2">
    <property type="entry name" value="FI18025P1"/>
    <property type="match status" value="1"/>
</dbReference>
<evidence type="ECO:0000256" key="1">
    <source>
        <dbReference type="ARBA" id="ARBA00023125"/>
    </source>
</evidence>
<sequence length="672" mass="75654">MYDTPATRPDQQRIDDQKMSQPVSPLGNPSPDPLDNESSITSRVHDRVMIDFCTNPDNIPTPDLSSLYLTPDSNKKSHTKKRSVGHIPRPRNAFILFRCDLVRQNKIPVEFQADHKNISRMAGMMWKSLSGTRKKPWVELAEMEKRFHAQRYPSYTYHPGRSRNAGSRSKGSCKGRKHSVGDRRKEKNHVEQNEGKALNQESIKGREVKSEEVDPFKSLWRFESEVPETPQDEYNVSEYNVSEPFIKETPCIGHSAHSHPFPVADYRMYRRRSSSCPPPGSHFVSGESVDTSPENGSLFHPNTSGSHSSLVSTSNHNIHITRDDIVQAHWSNRSIHHLSSTRCWGQGDGYSFQPSGLPFPSNPPTPQCSDVVSQVQATNETSGDLYQRGQGRNQYVQPPLPLPPNSLSLDDEQQASRQDEQGQTYVQPPLPLPPNSSSLDDEQQVSHQDKIDWTFAWAPSSKPENAPPLVSGPYRQARPRDAPSWVAAQWELEGIDRTKSAERERLIQNYECPPSPRTIQDPDGSLLHEFESIDWVNHIMDYEDSGSDRIFGVTKNLSNEYHQNDSEVGLRSAPRYPPSSFTLEPTMRPSRSSISFEQMRFNFPLQSYQEYNSFSAPNDSDISNANVNGGSDMVNDLGLLFPRLSLDENAAGPSSALLLPPPSPRRAMADVD</sequence>
<evidence type="ECO:0000313" key="6">
    <source>
        <dbReference type="EMBL" id="THV00667.1"/>
    </source>
</evidence>
<feature type="region of interest" description="Disordered" evidence="4">
    <location>
        <begin position="651"/>
        <end position="672"/>
    </location>
</feature>
<feature type="compositionally biased region" description="Polar residues" evidence="4">
    <location>
        <begin position="63"/>
        <end position="72"/>
    </location>
</feature>
<dbReference type="PANTHER" id="PTHR45789">
    <property type="entry name" value="FI18025P1"/>
    <property type="match status" value="1"/>
</dbReference>
<name>A0A4S8MDQ0_DENBC</name>
<dbReference type="GO" id="GO:0000981">
    <property type="term" value="F:DNA-binding transcription factor activity, RNA polymerase II-specific"/>
    <property type="evidence" value="ECO:0007669"/>
    <property type="project" value="TreeGrafter"/>
</dbReference>
<accession>A0A4S8MDQ0</accession>
<dbReference type="Gene3D" id="1.10.30.10">
    <property type="entry name" value="High mobility group box domain"/>
    <property type="match status" value="1"/>
</dbReference>
<gene>
    <name evidence="6" type="ORF">K435DRAFT_963932</name>
</gene>
<evidence type="ECO:0000256" key="2">
    <source>
        <dbReference type="ARBA" id="ARBA00023242"/>
    </source>
</evidence>
<keyword evidence="7" id="KW-1185">Reference proteome</keyword>
<dbReference type="GO" id="GO:0000978">
    <property type="term" value="F:RNA polymerase II cis-regulatory region sequence-specific DNA binding"/>
    <property type="evidence" value="ECO:0007669"/>
    <property type="project" value="TreeGrafter"/>
</dbReference>
<protein>
    <recommendedName>
        <fullName evidence="5">HMG box domain-containing protein</fullName>
    </recommendedName>
</protein>
<feature type="compositionally biased region" description="Basic and acidic residues" evidence="4">
    <location>
        <begin position="179"/>
        <end position="194"/>
    </location>
</feature>
<feature type="region of interest" description="Disordered" evidence="4">
    <location>
        <begin position="1"/>
        <end position="41"/>
    </location>
</feature>
<dbReference type="SUPFAM" id="SSF47095">
    <property type="entry name" value="HMG-box"/>
    <property type="match status" value="1"/>
</dbReference>
<dbReference type="InterPro" id="IPR009071">
    <property type="entry name" value="HMG_box_dom"/>
</dbReference>
<dbReference type="InterPro" id="IPR051356">
    <property type="entry name" value="SOX/SOX-like_TF"/>
</dbReference>
<feature type="region of interest" description="Disordered" evidence="4">
    <location>
        <begin position="354"/>
        <end position="447"/>
    </location>
</feature>
<dbReference type="InterPro" id="IPR036910">
    <property type="entry name" value="HMG_box_dom_sf"/>
</dbReference>